<accession>A0A848KIZ6</accession>
<proteinExistence type="predicted"/>
<reference evidence="3 4" key="1">
    <citation type="submission" date="2019-05" db="EMBL/GenBank/DDBJ databases">
        <authorList>
            <person name="Lee S.D."/>
        </authorList>
    </citation>
    <scope>NUCLEOTIDE SEQUENCE [LARGE SCALE GENOMIC DNA]</scope>
    <source>
        <strain evidence="3 4">YC2-7</strain>
    </source>
</reference>
<sequence length="295" mass="31723">MKPTVSVVIPTIGRSSLFAAVESALAQTYPVAEVIVVVDASGEVAVPTDDRIKVIHTSGGLGSSRARQFGIDSSTGSVIALLDDDDVWLPEKVASQLAAVSDCSDEWIASCSVEVRGDGPPRVWPRRLIEPRQPVADFIFRFHSPRFGGASVQTSTLLFPRLVAERVPWTAPRGTLHDDPTWLLAVRKEFPDVPIVQLREPLVRYDLSHGSLSRTGRDQSAGYIAWGREHLASSNRRTRGDYFLTSPVASAIAGGSLLGVLRSIATGLRYGTPGPGALVYAFAAIARVLLGKVRS</sequence>
<keyword evidence="1" id="KW-0812">Transmembrane</keyword>
<gene>
    <name evidence="3" type="ORF">FGL95_22325</name>
</gene>
<dbReference type="EMBL" id="VCQU01000008">
    <property type="protein sequence ID" value="NMN97778.1"/>
    <property type="molecule type" value="Genomic_DNA"/>
</dbReference>
<dbReference type="AlphaFoldDB" id="A0A848KIZ6"/>
<keyword evidence="1" id="KW-1133">Transmembrane helix</keyword>
<dbReference type="Proteomes" id="UP000535543">
    <property type="component" value="Unassembled WGS sequence"/>
</dbReference>
<evidence type="ECO:0000313" key="4">
    <source>
        <dbReference type="Proteomes" id="UP000535543"/>
    </source>
</evidence>
<dbReference type="RefSeq" id="WP_169590916.1">
    <property type="nucleotide sequence ID" value="NZ_VCQU01000008.1"/>
</dbReference>
<dbReference type="PANTHER" id="PTHR22916">
    <property type="entry name" value="GLYCOSYLTRANSFERASE"/>
    <property type="match status" value="1"/>
</dbReference>
<name>A0A848KIZ6_9NOCA</name>
<evidence type="ECO:0000259" key="2">
    <source>
        <dbReference type="Pfam" id="PF00535"/>
    </source>
</evidence>
<dbReference type="SUPFAM" id="SSF53448">
    <property type="entry name" value="Nucleotide-diphospho-sugar transferases"/>
    <property type="match status" value="1"/>
</dbReference>
<organism evidence="3 4">
    <name type="scientific">Antrihabitans stalactiti</name>
    <dbReference type="NCBI Taxonomy" id="2584121"/>
    <lineage>
        <taxon>Bacteria</taxon>
        <taxon>Bacillati</taxon>
        <taxon>Actinomycetota</taxon>
        <taxon>Actinomycetes</taxon>
        <taxon>Mycobacteriales</taxon>
        <taxon>Nocardiaceae</taxon>
        <taxon>Antrihabitans</taxon>
    </lineage>
</organism>
<reference evidence="3 4" key="2">
    <citation type="submission" date="2020-06" db="EMBL/GenBank/DDBJ databases">
        <title>Antribacter stalactiti gen. nov., sp. nov., a new member of the family Nacardiaceae isolated from a cave.</title>
        <authorList>
            <person name="Kim I.S."/>
        </authorList>
    </citation>
    <scope>NUCLEOTIDE SEQUENCE [LARGE SCALE GENOMIC DNA]</scope>
    <source>
        <strain evidence="3 4">YC2-7</strain>
    </source>
</reference>
<evidence type="ECO:0000256" key="1">
    <source>
        <dbReference type="SAM" id="Phobius"/>
    </source>
</evidence>
<dbReference type="InterPro" id="IPR001173">
    <property type="entry name" value="Glyco_trans_2-like"/>
</dbReference>
<keyword evidence="1" id="KW-0472">Membrane</keyword>
<protein>
    <submittedName>
        <fullName evidence="3">Glycosyltransferase family 2 protein</fullName>
    </submittedName>
</protein>
<dbReference type="GO" id="GO:0016758">
    <property type="term" value="F:hexosyltransferase activity"/>
    <property type="evidence" value="ECO:0007669"/>
    <property type="project" value="UniProtKB-ARBA"/>
</dbReference>
<feature type="transmembrane region" description="Helical" evidence="1">
    <location>
        <begin position="270"/>
        <end position="290"/>
    </location>
</feature>
<keyword evidence="4" id="KW-1185">Reference proteome</keyword>
<dbReference type="CDD" id="cd00761">
    <property type="entry name" value="Glyco_tranf_GTA_type"/>
    <property type="match status" value="1"/>
</dbReference>
<feature type="transmembrane region" description="Helical" evidence="1">
    <location>
        <begin position="242"/>
        <end position="264"/>
    </location>
</feature>
<dbReference type="Pfam" id="PF00535">
    <property type="entry name" value="Glycos_transf_2"/>
    <property type="match status" value="1"/>
</dbReference>
<keyword evidence="3" id="KW-0808">Transferase</keyword>
<dbReference type="PANTHER" id="PTHR22916:SF3">
    <property type="entry name" value="UDP-GLCNAC:BETAGAL BETA-1,3-N-ACETYLGLUCOSAMINYLTRANSFERASE-LIKE PROTEIN 1"/>
    <property type="match status" value="1"/>
</dbReference>
<dbReference type="InterPro" id="IPR029044">
    <property type="entry name" value="Nucleotide-diphossugar_trans"/>
</dbReference>
<evidence type="ECO:0000313" key="3">
    <source>
        <dbReference type="EMBL" id="NMN97778.1"/>
    </source>
</evidence>
<dbReference type="Gene3D" id="3.90.550.10">
    <property type="entry name" value="Spore Coat Polysaccharide Biosynthesis Protein SpsA, Chain A"/>
    <property type="match status" value="1"/>
</dbReference>
<feature type="domain" description="Glycosyltransferase 2-like" evidence="2">
    <location>
        <begin position="6"/>
        <end position="129"/>
    </location>
</feature>
<comment type="caution">
    <text evidence="3">The sequence shown here is derived from an EMBL/GenBank/DDBJ whole genome shotgun (WGS) entry which is preliminary data.</text>
</comment>